<dbReference type="OrthoDB" id="16434at2759"/>
<evidence type="ECO:0000313" key="2">
    <source>
        <dbReference type="Proteomes" id="UP001152799"/>
    </source>
</evidence>
<evidence type="ECO:0000313" key="1">
    <source>
        <dbReference type="EMBL" id="CAG9765531.1"/>
    </source>
</evidence>
<name>A0A9N9MJH6_9CUCU</name>
<dbReference type="EMBL" id="OU892278">
    <property type="protein sequence ID" value="CAG9765531.1"/>
    <property type="molecule type" value="Genomic_DNA"/>
</dbReference>
<evidence type="ECO:0008006" key="3">
    <source>
        <dbReference type="Google" id="ProtNLM"/>
    </source>
</evidence>
<keyword evidence="2" id="KW-1185">Reference proteome</keyword>
<dbReference type="AlphaFoldDB" id="A0A9N9MJH6"/>
<sequence length="195" mass="22965">MPYKYIGRTHDFKGKTLWELLGNLKNFGVGRIVARNRMERYPEPSYFKILKVETLPQPENESIDNLRKIRLLVEKTFRGKTYPEPRPLESASYKTDYKLIPKDEEADYCKAYKPQNTERILPRTMEFPPLLKELVARELKNTPSTKDDLELKIFYNRQSVKMKYRIAEEGEEPTEKFTMGLGKPVAPRLYKGINL</sequence>
<dbReference type="PANTHER" id="PTHR28589">
    <property type="entry name" value="28S RIBOSOMAL PROTEIN S34, MITOCHONDRIAL"/>
    <property type="match status" value="1"/>
</dbReference>
<dbReference type="GO" id="GO:0005739">
    <property type="term" value="C:mitochondrion"/>
    <property type="evidence" value="ECO:0007669"/>
    <property type="project" value="InterPro"/>
</dbReference>
<dbReference type="GO" id="GO:0003735">
    <property type="term" value="F:structural constituent of ribosome"/>
    <property type="evidence" value="ECO:0007669"/>
    <property type="project" value="InterPro"/>
</dbReference>
<accession>A0A9N9MJH6</accession>
<organism evidence="1 2">
    <name type="scientific">Ceutorhynchus assimilis</name>
    <name type="common">cabbage seed weevil</name>
    <dbReference type="NCBI Taxonomy" id="467358"/>
    <lineage>
        <taxon>Eukaryota</taxon>
        <taxon>Metazoa</taxon>
        <taxon>Ecdysozoa</taxon>
        <taxon>Arthropoda</taxon>
        <taxon>Hexapoda</taxon>
        <taxon>Insecta</taxon>
        <taxon>Pterygota</taxon>
        <taxon>Neoptera</taxon>
        <taxon>Endopterygota</taxon>
        <taxon>Coleoptera</taxon>
        <taxon>Polyphaga</taxon>
        <taxon>Cucujiformia</taxon>
        <taxon>Curculionidae</taxon>
        <taxon>Ceutorhynchinae</taxon>
        <taxon>Ceutorhynchus</taxon>
    </lineage>
</organism>
<dbReference type="PANTHER" id="PTHR28589:SF1">
    <property type="entry name" value="SMALL RIBOSOMAL SUBUNIT PROTEIN MS34"/>
    <property type="match status" value="1"/>
</dbReference>
<dbReference type="InterPro" id="IPR032053">
    <property type="entry name" value="Ribosomal_mS34"/>
</dbReference>
<dbReference type="Proteomes" id="UP001152799">
    <property type="component" value="Chromosome 2"/>
</dbReference>
<proteinExistence type="predicted"/>
<dbReference type="Pfam" id="PF16053">
    <property type="entry name" value="MRP-S34"/>
    <property type="match status" value="1"/>
</dbReference>
<protein>
    <recommendedName>
        <fullName evidence="3">Mitochondrial ribosomal protein S34</fullName>
    </recommendedName>
</protein>
<gene>
    <name evidence="1" type="ORF">CEUTPL_LOCUS6136</name>
</gene>
<reference evidence="1" key="1">
    <citation type="submission" date="2022-01" db="EMBL/GenBank/DDBJ databases">
        <authorList>
            <person name="King R."/>
        </authorList>
    </citation>
    <scope>NUCLEOTIDE SEQUENCE</scope>
</reference>